<keyword evidence="3" id="KW-1185">Reference proteome</keyword>
<evidence type="ECO:0000256" key="1">
    <source>
        <dbReference type="ARBA" id="ARBA00023002"/>
    </source>
</evidence>
<dbReference type="RefSeq" id="XP_025495928.1">
    <property type="nucleotide sequence ID" value="XM_025634316.1"/>
</dbReference>
<sequence>MATATQIRLQPPADVACARARAPTDKSLETASRLLQKNHNDHHIFWRPVAGHNHVAHSVLNILALGGGPRDLQRAFNDGVDIQVPMPPLDEEAVARMSSNSNSSSPDDPLRVWMGRLDQYPNFLHFFSREIEAKGAPTVIRQYCFGGTSVAETMFANLFEGLYHPLIHLALGVEFEQPGIVAEGLAQAACHDSMGIEPFLVRSEARARTTTAGAGGSPRPLMELFDAVRDNAALQKAAHGYEDGPARVRDGILGVAGEEITAIAAAFRVPVEQWHRRAAEMYSCAAYLAGAAQRPGKARKVDFFHLHTVTAALGLMVLLQQPWIRDREKARLLEWKTRVDLVWYAATGAVELRLPDVVAYKPRHEDWDWERLYQATLQVHDDGHLAKVVRALRVGEQIVRPWEQGHQAEFCPITGPLWLRIAQLAYDSSAAHPIEEKWIWGVGFDQNWAAVPALL</sequence>
<gene>
    <name evidence="2" type="ORF">BO82DRAFT_351049</name>
</gene>
<dbReference type="GeneID" id="37137057"/>
<organism evidence="2 3">
    <name type="scientific">Aspergillus uvarum CBS 121591</name>
    <dbReference type="NCBI Taxonomy" id="1448315"/>
    <lineage>
        <taxon>Eukaryota</taxon>
        <taxon>Fungi</taxon>
        <taxon>Dikarya</taxon>
        <taxon>Ascomycota</taxon>
        <taxon>Pezizomycotina</taxon>
        <taxon>Eurotiomycetes</taxon>
        <taxon>Eurotiomycetidae</taxon>
        <taxon>Eurotiales</taxon>
        <taxon>Aspergillaceae</taxon>
        <taxon>Aspergillus</taxon>
        <taxon>Aspergillus subgen. Circumdati</taxon>
    </lineage>
</organism>
<accession>A0A319DCD2</accession>
<protein>
    <recommendedName>
        <fullName evidence="4">Oxidoreductase AflY</fullName>
    </recommendedName>
</protein>
<dbReference type="EMBL" id="KZ821679">
    <property type="protein sequence ID" value="PYH85728.1"/>
    <property type="molecule type" value="Genomic_DNA"/>
</dbReference>
<evidence type="ECO:0000313" key="2">
    <source>
        <dbReference type="EMBL" id="PYH85728.1"/>
    </source>
</evidence>
<dbReference type="STRING" id="1448315.A0A319DCD2"/>
<dbReference type="Pfam" id="PF14027">
    <property type="entry name" value="Questin_oxidase"/>
    <property type="match status" value="1"/>
</dbReference>
<evidence type="ECO:0000313" key="3">
    <source>
        <dbReference type="Proteomes" id="UP000248340"/>
    </source>
</evidence>
<dbReference type="OrthoDB" id="10004862at2759"/>
<dbReference type="PANTHER" id="PTHR35870:SF7">
    <property type="entry name" value="BAEYER-VILLIGER OXIDASE MDPL"/>
    <property type="match status" value="1"/>
</dbReference>
<evidence type="ECO:0008006" key="4">
    <source>
        <dbReference type="Google" id="ProtNLM"/>
    </source>
</evidence>
<dbReference type="PANTHER" id="PTHR35870">
    <property type="entry name" value="PROTEIN, PUTATIVE (AFU_ORTHOLOGUE AFUA_5G03330)-RELATED"/>
    <property type="match status" value="1"/>
</dbReference>
<proteinExistence type="predicted"/>
<dbReference type="AlphaFoldDB" id="A0A319DCD2"/>
<keyword evidence="1" id="KW-0560">Oxidoreductase</keyword>
<name>A0A319DCD2_9EURO</name>
<dbReference type="InterPro" id="IPR025337">
    <property type="entry name" value="Questin_oxidase-like"/>
</dbReference>
<dbReference type="Proteomes" id="UP000248340">
    <property type="component" value="Unassembled WGS sequence"/>
</dbReference>
<dbReference type="GO" id="GO:0016491">
    <property type="term" value="F:oxidoreductase activity"/>
    <property type="evidence" value="ECO:0007669"/>
    <property type="project" value="UniProtKB-KW"/>
</dbReference>
<reference evidence="2 3" key="1">
    <citation type="submission" date="2016-12" db="EMBL/GenBank/DDBJ databases">
        <title>The genomes of Aspergillus section Nigri reveals drivers in fungal speciation.</title>
        <authorList>
            <consortium name="DOE Joint Genome Institute"/>
            <person name="Vesth T.C."/>
            <person name="Nybo J."/>
            <person name="Theobald S."/>
            <person name="Brandl J."/>
            <person name="Frisvad J.C."/>
            <person name="Nielsen K.F."/>
            <person name="Lyhne E.K."/>
            <person name="Kogle M.E."/>
            <person name="Kuo A."/>
            <person name="Riley R."/>
            <person name="Clum A."/>
            <person name="Nolan M."/>
            <person name="Lipzen A."/>
            <person name="Salamov A."/>
            <person name="Henrissat B."/>
            <person name="Wiebenga A."/>
            <person name="De Vries R.P."/>
            <person name="Grigoriev I.V."/>
            <person name="Mortensen U.H."/>
            <person name="Andersen M.R."/>
            <person name="Baker S.E."/>
        </authorList>
    </citation>
    <scope>NUCLEOTIDE SEQUENCE [LARGE SCALE GENOMIC DNA]</scope>
    <source>
        <strain evidence="2 3">CBS 121591</strain>
    </source>
</reference>
<dbReference type="VEuPathDB" id="FungiDB:BO82DRAFT_351049"/>